<dbReference type="InterPro" id="IPR011990">
    <property type="entry name" value="TPR-like_helical_dom_sf"/>
</dbReference>
<evidence type="ECO:0000256" key="1">
    <source>
        <dbReference type="SAM" id="MobiDB-lite"/>
    </source>
</evidence>
<keyword evidence="4" id="KW-1185">Reference proteome</keyword>
<keyword evidence="2" id="KW-1133">Transmembrane helix</keyword>
<dbReference type="SMART" id="SM00671">
    <property type="entry name" value="SEL1"/>
    <property type="match status" value="2"/>
</dbReference>
<organism evidence="3 4">
    <name type="scientific">Litorilituus sediminis</name>
    <dbReference type="NCBI Taxonomy" id="718192"/>
    <lineage>
        <taxon>Bacteria</taxon>
        <taxon>Pseudomonadati</taxon>
        <taxon>Pseudomonadota</taxon>
        <taxon>Gammaproteobacteria</taxon>
        <taxon>Alteromonadales</taxon>
        <taxon>Colwelliaceae</taxon>
        <taxon>Litorilituus</taxon>
    </lineage>
</organism>
<dbReference type="OrthoDB" id="6101333at2"/>
<dbReference type="InterPro" id="IPR006597">
    <property type="entry name" value="Sel1-like"/>
</dbReference>
<evidence type="ECO:0000256" key="2">
    <source>
        <dbReference type="SAM" id="Phobius"/>
    </source>
</evidence>
<dbReference type="SUPFAM" id="SSF81901">
    <property type="entry name" value="HCP-like"/>
    <property type="match status" value="1"/>
</dbReference>
<protein>
    <submittedName>
        <fullName evidence="3">Sel1 repeat family protein</fullName>
    </submittedName>
</protein>
<evidence type="ECO:0000313" key="4">
    <source>
        <dbReference type="Proteomes" id="UP000290244"/>
    </source>
</evidence>
<feature type="region of interest" description="Disordered" evidence="1">
    <location>
        <begin position="1"/>
        <end position="20"/>
    </location>
</feature>
<sequence length="346" mass="39221">MPQAAIRQYEEDELLPEGEISQQESVEQLDVIDEISDENQEVKQTVTQDESGTCQGEYYHYTVDKSDPDPWLKKHRFKILTVVLLLVAAAVGNWLYEKNKLHEQTKAYVASPVIGDLYYLDFRLIQDNLRPSEKFRMAKVTDITGDIVTVKYSSYFYLQEHELNEAIRYGQLRFGRFFQERRHDFKIATLESMIESGAIVLARRPEGNMLDGNVVIPDKQFANKNSLFIPGKKENAAGMELLKLGGVVNDEQAYKQFSKSAAQGYAPGLVNLAQLYLTGKGVSEDKYEALAILKQAALQAHEPAVLKYSIICKQLESCQIEDFYQELVRSGVNIKFSETAAPANIK</sequence>
<keyword evidence="2" id="KW-0812">Transmembrane</keyword>
<dbReference type="KEGG" id="lsd:EMK97_01520"/>
<keyword evidence="2" id="KW-0472">Membrane</keyword>
<reference evidence="3 4" key="1">
    <citation type="submission" date="2018-12" db="EMBL/GenBank/DDBJ databases">
        <title>Complete genome of Litorilituus sediminis.</title>
        <authorList>
            <person name="Liu A."/>
            <person name="Rong J."/>
        </authorList>
    </citation>
    <scope>NUCLEOTIDE SEQUENCE [LARGE SCALE GENOMIC DNA]</scope>
    <source>
        <strain evidence="3 4">JCM 17549</strain>
    </source>
</reference>
<dbReference type="AlphaFoldDB" id="A0A4P6P1S8"/>
<dbReference type="Gene3D" id="1.25.40.10">
    <property type="entry name" value="Tetratricopeptide repeat domain"/>
    <property type="match status" value="1"/>
</dbReference>
<dbReference type="Proteomes" id="UP000290244">
    <property type="component" value="Chromosome"/>
</dbReference>
<feature type="transmembrane region" description="Helical" evidence="2">
    <location>
        <begin position="79"/>
        <end position="96"/>
    </location>
</feature>
<accession>A0A4P6P1S8</accession>
<name>A0A4P6P1S8_9GAMM</name>
<gene>
    <name evidence="3" type="ORF">EMK97_01520</name>
</gene>
<proteinExistence type="predicted"/>
<dbReference type="EMBL" id="CP034759">
    <property type="protein sequence ID" value="QBG34508.1"/>
    <property type="molecule type" value="Genomic_DNA"/>
</dbReference>
<dbReference type="RefSeq" id="WP_130598783.1">
    <property type="nucleotide sequence ID" value="NZ_CP034759.1"/>
</dbReference>
<evidence type="ECO:0000313" key="3">
    <source>
        <dbReference type="EMBL" id="QBG34508.1"/>
    </source>
</evidence>